<keyword evidence="2" id="KW-1185">Reference proteome</keyword>
<sequence>MYINPKDNLRFSNVVSKKVNFYYKNMEEEVNNFFKSITSKKLSAKGPFFYSINSLPMAEQVEGEFFMPIHEDLIFDLYDLDFHSYYSIENMVSTCIYEDIENNTELAYFNLITYINDNNLYQITPIFHIVSGDSSMRYVFVKIGVTERQKNRDAFR</sequence>
<evidence type="ECO:0000313" key="2">
    <source>
        <dbReference type="Proteomes" id="UP000627781"/>
    </source>
</evidence>
<dbReference type="InterPro" id="IPR031664">
    <property type="entry name" value="DUF5085"/>
</dbReference>
<name>A0ABR8PPU1_9CLOT</name>
<dbReference type="Pfam" id="PF16895">
    <property type="entry name" value="DUF5085"/>
    <property type="match status" value="1"/>
</dbReference>
<comment type="caution">
    <text evidence="1">The sequence shown here is derived from an EMBL/GenBank/DDBJ whole genome shotgun (WGS) entry which is preliminary data.</text>
</comment>
<gene>
    <name evidence="1" type="ORF">H9661_02410</name>
</gene>
<dbReference type="RefSeq" id="WP_191767619.1">
    <property type="nucleotide sequence ID" value="NZ_JACSRA010000003.1"/>
</dbReference>
<accession>A0ABR8PPU1</accession>
<dbReference type="EMBL" id="JACSRA010000003">
    <property type="protein sequence ID" value="MBD7910199.1"/>
    <property type="molecule type" value="Genomic_DNA"/>
</dbReference>
<dbReference type="Proteomes" id="UP000627781">
    <property type="component" value="Unassembled WGS sequence"/>
</dbReference>
<proteinExistence type="predicted"/>
<protein>
    <submittedName>
        <fullName evidence="1">DUF5085 family protein</fullName>
    </submittedName>
</protein>
<organism evidence="1 2">
    <name type="scientific">Clostridium cibarium</name>
    <dbReference type="NCBI Taxonomy" id="2762247"/>
    <lineage>
        <taxon>Bacteria</taxon>
        <taxon>Bacillati</taxon>
        <taxon>Bacillota</taxon>
        <taxon>Clostridia</taxon>
        <taxon>Eubacteriales</taxon>
        <taxon>Clostridiaceae</taxon>
        <taxon>Clostridium</taxon>
    </lineage>
</organism>
<reference evidence="1 2" key="1">
    <citation type="submission" date="2020-08" db="EMBL/GenBank/DDBJ databases">
        <title>A Genomic Blueprint of the Chicken Gut Microbiome.</title>
        <authorList>
            <person name="Gilroy R."/>
            <person name="Ravi A."/>
            <person name="Getino M."/>
            <person name="Pursley I."/>
            <person name="Horton D.L."/>
            <person name="Alikhan N.-F."/>
            <person name="Baker D."/>
            <person name="Gharbi K."/>
            <person name="Hall N."/>
            <person name="Watson M."/>
            <person name="Adriaenssens E.M."/>
            <person name="Foster-Nyarko E."/>
            <person name="Jarju S."/>
            <person name="Secka A."/>
            <person name="Antonio M."/>
            <person name="Oren A."/>
            <person name="Chaudhuri R."/>
            <person name="La Ragione R.M."/>
            <person name="Hildebrand F."/>
            <person name="Pallen M.J."/>
        </authorList>
    </citation>
    <scope>NUCLEOTIDE SEQUENCE [LARGE SCALE GENOMIC DNA]</scope>
    <source>
        <strain evidence="1 2">Sa3CVN1</strain>
    </source>
</reference>
<evidence type="ECO:0000313" key="1">
    <source>
        <dbReference type="EMBL" id="MBD7910199.1"/>
    </source>
</evidence>